<feature type="region of interest" description="Disordered" evidence="2">
    <location>
        <begin position="228"/>
        <end position="252"/>
    </location>
</feature>
<dbReference type="GO" id="GO:0005737">
    <property type="term" value="C:cytoplasm"/>
    <property type="evidence" value="ECO:0007669"/>
    <property type="project" value="TreeGrafter"/>
</dbReference>
<proteinExistence type="predicted"/>
<evidence type="ECO:0000313" key="4">
    <source>
        <dbReference type="EMBL" id="CAA7402338.1"/>
    </source>
</evidence>
<dbReference type="PROSITE" id="PS50089">
    <property type="entry name" value="ZF_RING_2"/>
    <property type="match status" value="1"/>
</dbReference>
<dbReference type="OrthoDB" id="21471at2759"/>
<keyword evidence="1" id="KW-0479">Metal-binding</keyword>
<keyword evidence="1" id="KW-0863">Zinc-finger</keyword>
<dbReference type="AlphaFoldDB" id="A0A7I8KZ41"/>
<protein>
    <recommendedName>
        <fullName evidence="3">RING-type domain-containing protein</fullName>
    </recommendedName>
</protein>
<reference evidence="4" key="1">
    <citation type="submission" date="2020-02" db="EMBL/GenBank/DDBJ databases">
        <authorList>
            <person name="Scholz U."/>
            <person name="Mascher M."/>
            <person name="Fiebig A."/>
        </authorList>
    </citation>
    <scope>NUCLEOTIDE SEQUENCE</scope>
</reference>
<feature type="domain" description="RING-type" evidence="3">
    <location>
        <begin position="59"/>
        <end position="102"/>
    </location>
</feature>
<dbReference type="InterPro" id="IPR039301">
    <property type="entry name" value="Sip5/DA2"/>
</dbReference>
<dbReference type="PANTHER" id="PTHR31315">
    <property type="entry name" value="PROTEIN SIP5"/>
    <property type="match status" value="1"/>
</dbReference>
<dbReference type="PANTHER" id="PTHR31315:SF1">
    <property type="entry name" value="PROTEIN SIP5"/>
    <property type="match status" value="1"/>
</dbReference>
<evidence type="ECO:0000256" key="2">
    <source>
        <dbReference type="SAM" id="MobiDB-lite"/>
    </source>
</evidence>
<evidence type="ECO:0000256" key="1">
    <source>
        <dbReference type="PROSITE-ProRule" id="PRU00175"/>
    </source>
</evidence>
<sequence>MGNKLGKRRQAVDEKYTRPQGLYQNQNFDHKKVRKQILRSKLAPCYPGGEERIFDREECPICFLYYPSLNRSKCCTKGICTECYLQMKSFRSTRSSQCPFCKSSNYEVDYRGMMTKEERRMEKIEEQKVIEAKIRMQQQERLDEEERIERRKIMDLSNGIMNPGGIECRELPSSSSSGQNNGFVSPQITPALPVNRRLLQTRQNRTDDFDLDLEDIMVMEAIWLSIQENGGGGASSDPSCSGPSFREDSPSGGLACAVASLAERQVVENHHHHLHPPDSWMEVTSGGGGRAAAPEEDLGGAATSPAEHVPDSFEEQVMLAMAISLAEARGRRRNPEEETSR</sequence>
<evidence type="ECO:0000313" key="5">
    <source>
        <dbReference type="Proteomes" id="UP000663760"/>
    </source>
</evidence>
<evidence type="ECO:0000259" key="3">
    <source>
        <dbReference type="PROSITE" id="PS50089"/>
    </source>
</evidence>
<keyword evidence="1" id="KW-0862">Zinc</keyword>
<dbReference type="InterPro" id="IPR001841">
    <property type="entry name" value="Znf_RING"/>
</dbReference>
<dbReference type="GO" id="GO:0008270">
    <property type="term" value="F:zinc ion binding"/>
    <property type="evidence" value="ECO:0007669"/>
    <property type="project" value="UniProtKB-KW"/>
</dbReference>
<dbReference type="SUPFAM" id="SSF57850">
    <property type="entry name" value="RING/U-box"/>
    <property type="match status" value="1"/>
</dbReference>
<organism evidence="4 5">
    <name type="scientific">Spirodela intermedia</name>
    <name type="common">Intermediate duckweed</name>
    <dbReference type="NCBI Taxonomy" id="51605"/>
    <lineage>
        <taxon>Eukaryota</taxon>
        <taxon>Viridiplantae</taxon>
        <taxon>Streptophyta</taxon>
        <taxon>Embryophyta</taxon>
        <taxon>Tracheophyta</taxon>
        <taxon>Spermatophyta</taxon>
        <taxon>Magnoliopsida</taxon>
        <taxon>Liliopsida</taxon>
        <taxon>Araceae</taxon>
        <taxon>Lemnoideae</taxon>
        <taxon>Spirodela</taxon>
    </lineage>
</organism>
<dbReference type="Proteomes" id="UP000663760">
    <property type="component" value="Chromosome 9"/>
</dbReference>
<keyword evidence="5" id="KW-1185">Reference proteome</keyword>
<name>A0A7I8KZ41_SPIIN</name>
<dbReference type="EMBL" id="LR746272">
    <property type="protein sequence ID" value="CAA7402338.1"/>
    <property type="molecule type" value="Genomic_DNA"/>
</dbReference>
<gene>
    <name evidence="4" type="ORF">SI8410_09013016</name>
</gene>
<accession>A0A7I8KZ41</accession>
<feature type="region of interest" description="Disordered" evidence="2">
    <location>
        <begin position="270"/>
        <end position="310"/>
    </location>
</feature>